<name>A0A0R3S147_9BILA</name>
<protein>
    <submittedName>
        <fullName evidence="3">F-box domain-containing protein</fullName>
    </submittedName>
</protein>
<reference evidence="3" key="1">
    <citation type="submission" date="2017-02" db="UniProtKB">
        <authorList>
            <consortium name="WormBaseParasite"/>
        </authorList>
    </citation>
    <scope>IDENTIFICATION</scope>
</reference>
<evidence type="ECO:0000313" key="3">
    <source>
        <dbReference type="WBParaSite" id="EEL_0000837601-mRNA-1"/>
    </source>
</evidence>
<dbReference type="PROSITE" id="PS50181">
    <property type="entry name" value="FBOX"/>
    <property type="match status" value="1"/>
</dbReference>
<accession>A0A0R3S147</accession>
<dbReference type="InterPro" id="IPR001810">
    <property type="entry name" value="F-box_dom"/>
</dbReference>
<dbReference type="WBParaSite" id="EEL_0000837601-mRNA-1">
    <property type="protein sequence ID" value="EEL_0000837601-mRNA-1"/>
    <property type="gene ID" value="EEL_0000837601"/>
</dbReference>
<dbReference type="Proteomes" id="UP000050640">
    <property type="component" value="Unplaced"/>
</dbReference>
<evidence type="ECO:0000259" key="1">
    <source>
        <dbReference type="PROSITE" id="PS50181"/>
    </source>
</evidence>
<organism evidence="2 3">
    <name type="scientific">Elaeophora elaphi</name>
    <dbReference type="NCBI Taxonomy" id="1147741"/>
    <lineage>
        <taxon>Eukaryota</taxon>
        <taxon>Metazoa</taxon>
        <taxon>Ecdysozoa</taxon>
        <taxon>Nematoda</taxon>
        <taxon>Chromadorea</taxon>
        <taxon>Rhabditida</taxon>
        <taxon>Spirurina</taxon>
        <taxon>Spiruromorpha</taxon>
        <taxon>Filarioidea</taxon>
        <taxon>Onchocercidae</taxon>
        <taxon>Elaeophora</taxon>
    </lineage>
</organism>
<feature type="domain" description="F-box" evidence="1">
    <location>
        <begin position="86"/>
        <end position="133"/>
    </location>
</feature>
<sequence length="537" mass="62663">MEAITESPGRYWPVSHKYDTIDRRYKFFEPTYSSQMEAYYPSVQPGRSIHSFFQRKDTALKSQKPIENEKDVDKYAQNSDVEKETLTTINDLPNDILLTIFAYCHPIDLIHCFSLVSRRWNYLANQSALFTEVRVLVYDISLKYGSVKKFFQKTSRHLRKLCIDCSVPLPSAQVNALFDICFPNVVHLDISSFKEMDTTLLKRLSHCFPNVKTLHMDKVERSSSQDENAEEWKKTLKMLFEDENIFPKVQNFFVGDVREYTPETDPKLPACKRPLNLLYIYEGTGCIDFVDILTSPWRSTLTELYLGSFIRNDGIEYIGYLHNLKVFSWGLSLYTSNEELAPIKNLYNLEQLRIFFGGEDCFVSASGLITLFTLPEKDPEKSFPYKLQHLIIGNYYEGSVDLFRTIDRKRLIFLDLSDFGDCYKDEVWSNLSDDDLPDLRFLKLHGNKVNIENLQRLNLRRPKMLISTKCKYFINWTETENGCVFHDTFDGDIRAVMNDLHQIDGCRGFVVHPELFMSLELSVRIDIYRKHAIIAIL</sequence>
<dbReference type="AlphaFoldDB" id="A0A0R3S147"/>
<dbReference type="CDD" id="cd09917">
    <property type="entry name" value="F-box_SF"/>
    <property type="match status" value="1"/>
</dbReference>
<dbReference type="STRING" id="1147741.A0A0R3S147"/>
<dbReference type="InterPro" id="IPR032675">
    <property type="entry name" value="LRR_dom_sf"/>
</dbReference>
<keyword evidence="2" id="KW-1185">Reference proteome</keyword>
<dbReference type="Gene3D" id="3.80.10.10">
    <property type="entry name" value="Ribonuclease Inhibitor"/>
    <property type="match status" value="1"/>
</dbReference>
<proteinExistence type="predicted"/>
<dbReference type="SUPFAM" id="SSF52047">
    <property type="entry name" value="RNI-like"/>
    <property type="match status" value="1"/>
</dbReference>
<dbReference type="InterPro" id="IPR036047">
    <property type="entry name" value="F-box-like_dom_sf"/>
</dbReference>
<dbReference type="Pfam" id="PF12937">
    <property type="entry name" value="F-box-like"/>
    <property type="match status" value="1"/>
</dbReference>
<dbReference type="Gene3D" id="1.20.1280.50">
    <property type="match status" value="1"/>
</dbReference>
<dbReference type="SUPFAM" id="SSF81383">
    <property type="entry name" value="F-box domain"/>
    <property type="match status" value="1"/>
</dbReference>
<evidence type="ECO:0000313" key="2">
    <source>
        <dbReference type="Proteomes" id="UP000050640"/>
    </source>
</evidence>